<feature type="coiled-coil region" evidence="6">
    <location>
        <begin position="139"/>
        <end position="166"/>
    </location>
</feature>
<evidence type="ECO:0000313" key="7">
    <source>
        <dbReference type="EMBL" id="QGY45698.1"/>
    </source>
</evidence>
<dbReference type="Proteomes" id="UP000428260">
    <property type="component" value="Chromosome"/>
</dbReference>
<dbReference type="KEGG" id="mcos:GM418_19085"/>
<dbReference type="GO" id="GO:0015288">
    <property type="term" value="F:porin activity"/>
    <property type="evidence" value="ECO:0007669"/>
    <property type="project" value="TreeGrafter"/>
</dbReference>
<dbReference type="GO" id="GO:0015562">
    <property type="term" value="F:efflux transmembrane transporter activity"/>
    <property type="evidence" value="ECO:0007669"/>
    <property type="project" value="InterPro"/>
</dbReference>
<dbReference type="RefSeq" id="WP_158868841.1">
    <property type="nucleotide sequence ID" value="NZ_CP046401.1"/>
</dbReference>
<proteinExistence type="predicted"/>
<keyword evidence="6" id="KW-0175">Coiled coil</keyword>
<dbReference type="AlphaFoldDB" id="A0A6I6JX63"/>
<keyword evidence="3" id="KW-0812">Transmembrane</keyword>
<dbReference type="GO" id="GO:0009279">
    <property type="term" value="C:cell outer membrane"/>
    <property type="evidence" value="ECO:0007669"/>
    <property type="project" value="UniProtKB-SubCell"/>
</dbReference>
<evidence type="ECO:0000256" key="4">
    <source>
        <dbReference type="ARBA" id="ARBA00023136"/>
    </source>
</evidence>
<name>A0A6I6JX63_9BACT</name>
<evidence type="ECO:0000256" key="5">
    <source>
        <dbReference type="ARBA" id="ARBA00023237"/>
    </source>
</evidence>
<keyword evidence="4" id="KW-0472">Membrane</keyword>
<sequence length="252" mass="28836">MKFFTKTGIVISLLLVWVNVIFAQTYDELLKNTSGGKDITERLPSIAELQAKAIANSPTLKYIDTDIEVKNYQIKTEKRVWMKQVGVETGAKYGLFDNLVISEDIGQGDINTQTTEQTRYYLGVYLKLPLSSVVDKSSINAAKSEVEKVRYQKQKSEQELNELVIKQYYSVVRAHRSIIVKANAVESYRVQMLRAKMDFENNQISVAEYSRLNDMLLNSITSLEDVKIEFEVALQLLEETIGEEIKIKKFEN</sequence>
<reference evidence="7 8" key="1">
    <citation type="submission" date="2019-11" db="EMBL/GenBank/DDBJ databases">
        <authorList>
            <person name="Zheng R.K."/>
            <person name="Sun C.M."/>
        </authorList>
    </citation>
    <scope>NUCLEOTIDE SEQUENCE [LARGE SCALE GENOMIC DNA]</scope>
    <source>
        <strain evidence="7 8">WC007</strain>
    </source>
</reference>
<protein>
    <recommendedName>
        <fullName evidence="9">TolC family protein</fullName>
    </recommendedName>
</protein>
<dbReference type="GO" id="GO:1990281">
    <property type="term" value="C:efflux pump complex"/>
    <property type="evidence" value="ECO:0007669"/>
    <property type="project" value="TreeGrafter"/>
</dbReference>
<evidence type="ECO:0000256" key="6">
    <source>
        <dbReference type="SAM" id="Coils"/>
    </source>
</evidence>
<dbReference type="PANTHER" id="PTHR30026">
    <property type="entry name" value="OUTER MEMBRANE PROTEIN TOLC"/>
    <property type="match status" value="1"/>
</dbReference>
<keyword evidence="8" id="KW-1185">Reference proteome</keyword>
<evidence type="ECO:0000313" key="8">
    <source>
        <dbReference type="Proteomes" id="UP000428260"/>
    </source>
</evidence>
<dbReference type="EMBL" id="CP046401">
    <property type="protein sequence ID" value="QGY45698.1"/>
    <property type="molecule type" value="Genomic_DNA"/>
</dbReference>
<keyword evidence="2" id="KW-1134">Transmembrane beta strand</keyword>
<accession>A0A6I6JX63</accession>
<evidence type="ECO:0000256" key="3">
    <source>
        <dbReference type="ARBA" id="ARBA00022692"/>
    </source>
</evidence>
<evidence type="ECO:0000256" key="1">
    <source>
        <dbReference type="ARBA" id="ARBA00004442"/>
    </source>
</evidence>
<organism evidence="7 8">
    <name type="scientific">Maribellus comscasis</name>
    <dbReference type="NCBI Taxonomy" id="2681766"/>
    <lineage>
        <taxon>Bacteria</taxon>
        <taxon>Pseudomonadati</taxon>
        <taxon>Bacteroidota</taxon>
        <taxon>Bacteroidia</taxon>
        <taxon>Marinilabiliales</taxon>
        <taxon>Prolixibacteraceae</taxon>
        <taxon>Maribellus</taxon>
    </lineage>
</organism>
<gene>
    <name evidence="7" type="ORF">GM418_19085</name>
</gene>
<dbReference type="SUPFAM" id="SSF56954">
    <property type="entry name" value="Outer membrane efflux proteins (OEP)"/>
    <property type="match status" value="1"/>
</dbReference>
<evidence type="ECO:0000256" key="2">
    <source>
        <dbReference type="ARBA" id="ARBA00022452"/>
    </source>
</evidence>
<dbReference type="InterPro" id="IPR051906">
    <property type="entry name" value="TolC-like"/>
</dbReference>
<evidence type="ECO:0008006" key="9">
    <source>
        <dbReference type="Google" id="ProtNLM"/>
    </source>
</evidence>
<dbReference type="PANTHER" id="PTHR30026:SF20">
    <property type="entry name" value="OUTER MEMBRANE PROTEIN TOLC"/>
    <property type="match status" value="1"/>
</dbReference>
<dbReference type="Gene3D" id="1.20.1600.10">
    <property type="entry name" value="Outer membrane efflux proteins (OEP)"/>
    <property type="match status" value="1"/>
</dbReference>
<keyword evidence="5" id="KW-0998">Cell outer membrane</keyword>
<comment type="subcellular location">
    <subcellularLocation>
        <location evidence="1">Cell outer membrane</location>
    </subcellularLocation>
</comment>